<dbReference type="Proteomes" id="UP000292346">
    <property type="component" value="Unassembled WGS sequence"/>
</dbReference>
<proteinExistence type="predicted"/>
<keyword evidence="2" id="KW-1185">Reference proteome</keyword>
<dbReference type="OrthoDB" id="4251304at2"/>
<gene>
    <name evidence="1" type="ORF">E0H45_25795</name>
</gene>
<name>A0A4R0H483_9ACTN</name>
<accession>A0A4R0H483</accession>
<comment type="caution">
    <text evidence="1">The sequence shown here is derived from an EMBL/GenBank/DDBJ whole genome shotgun (WGS) entry which is preliminary data.</text>
</comment>
<dbReference type="EMBL" id="SJJZ01000003">
    <property type="protein sequence ID" value="TCC05437.1"/>
    <property type="molecule type" value="Genomic_DNA"/>
</dbReference>
<organism evidence="1 2">
    <name type="scientific">Kribbella soli</name>
    <dbReference type="NCBI Taxonomy" id="1124743"/>
    <lineage>
        <taxon>Bacteria</taxon>
        <taxon>Bacillati</taxon>
        <taxon>Actinomycetota</taxon>
        <taxon>Actinomycetes</taxon>
        <taxon>Propionibacteriales</taxon>
        <taxon>Kribbellaceae</taxon>
        <taxon>Kribbella</taxon>
    </lineage>
</organism>
<dbReference type="SUPFAM" id="SSF57938">
    <property type="entry name" value="DnaJ/Hsp40 cysteine-rich domain"/>
    <property type="match status" value="1"/>
</dbReference>
<evidence type="ECO:0000313" key="2">
    <source>
        <dbReference type="Proteomes" id="UP000292346"/>
    </source>
</evidence>
<dbReference type="AlphaFoldDB" id="A0A4R0H483"/>
<dbReference type="InterPro" id="IPR036410">
    <property type="entry name" value="HSP_DnaJ_Cys-rich_dom_sf"/>
</dbReference>
<sequence length="90" mass="9647">MSETARGLGKDLCGRVHALTGTECYLPDTHYPRPHQALSGDSWHDGLCTQCAGSGVQSEMQSGTRSDFLCPTCNGTAFEPLTLPETYQPG</sequence>
<protein>
    <submittedName>
        <fullName evidence="1">Uncharacterized protein</fullName>
    </submittedName>
</protein>
<evidence type="ECO:0000313" key="1">
    <source>
        <dbReference type="EMBL" id="TCC05437.1"/>
    </source>
</evidence>
<reference evidence="1 2" key="1">
    <citation type="submission" date="2019-02" db="EMBL/GenBank/DDBJ databases">
        <title>Kribbella capetownensis sp. nov. and Kribbella speibonae sp. nov., isolated from soil.</title>
        <authorList>
            <person name="Curtis S.M."/>
            <person name="Norton I."/>
            <person name="Everest G.J."/>
            <person name="Meyers P.R."/>
        </authorList>
    </citation>
    <scope>NUCLEOTIDE SEQUENCE [LARGE SCALE GENOMIC DNA]</scope>
    <source>
        <strain evidence="1 2">KCTC 29219</strain>
    </source>
</reference>
<dbReference type="RefSeq" id="WP_131341998.1">
    <property type="nucleotide sequence ID" value="NZ_SJJZ01000003.1"/>
</dbReference>